<name>A0A4R6KM88_9ACTN</name>
<proteinExistence type="predicted"/>
<dbReference type="EMBL" id="SNWQ01000003">
    <property type="protein sequence ID" value="TDO51505.1"/>
    <property type="molecule type" value="Genomic_DNA"/>
</dbReference>
<dbReference type="RefSeq" id="WP_133799445.1">
    <property type="nucleotide sequence ID" value="NZ_SNWQ01000003.1"/>
</dbReference>
<keyword evidence="3" id="KW-1185">Reference proteome</keyword>
<accession>A0A4R6KM88</accession>
<dbReference type="Pfam" id="PF26468">
    <property type="entry name" value="GIY_YIG_3"/>
    <property type="match status" value="1"/>
</dbReference>
<protein>
    <recommendedName>
        <fullName evidence="1">GIY-YIG domain-containing protein</fullName>
    </recommendedName>
</protein>
<feature type="domain" description="GIY-YIG" evidence="1">
    <location>
        <begin position="4"/>
        <end position="228"/>
    </location>
</feature>
<dbReference type="OrthoDB" id="7107773at2"/>
<evidence type="ECO:0000259" key="1">
    <source>
        <dbReference type="Pfam" id="PF26468"/>
    </source>
</evidence>
<evidence type="ECO:0000313" key="3">
    <source>
        <dbReference type="Proteomes" id="UP000295388"/>
    </source>
</evidence>
<comment type="caution">
    <text evidence="2">The sequence shown here is derived from an EMBL/GenBank/DDBJ whole genome shotgun (WGS) entry which is preliminary data.</text>
</comment>
<sequence>MTTGRQADLDRFYRLLAQLVEASRGLRRLRECTVTSCPSHGVYFFFEPGENRINGSSRVVRVGTHALTATSQTTLWTRLKQHRGHVGGVRPGGGNHRGSIFRHHVGTALLATEDWPSSLHISWRSRHVDHSARTAEYPLEKAVSDYIAAMPMLWCAVTDRGVRSAVERNSIALLSCRTGGHDLPSAAWLGRHADSQKLRTSGLWNVNHVDEPYDRSYLDVLEGLVESTG</sequence>
<organism evidence="2 3">
    <name type="scientific">Kribbella caucasensis</name>
    <dbReference type="NCBI Taxonomy" id="2512215"/>
    <lineage>
        <taxon>Bacteria</taxon>
        <taxon>Bacillati</taxon>
        <taxon>Actinomycetota</taxon>
        <taxon>Actinomycetes</taxon>
        <taxon>Propionibacteriales</taxon>
        <taxon>Kribbellaceae</taxon>
        <taxon>Kribbella</taxon>
    </lineage>
</organism>
<dbReference type="InterPro" id="IPR058782">
    <property type="entry name" value="GIY_YIG_3"/>
</dbReference>
<dbReference type="AlphaFoldDB" id="A0A4R6KM88"/>
<gene>
    <name evidence="2" type="ORF">EV643_103244</name>
</gene>
<dbReference type="Proteomes" id="UP000295388">
    <property type="component" value="Unassembled WGS sequence"/>
</dbReference>
<reference evidence="2 3" key="1">
    <citation type="submission" date="2019-03" db="EMBL/GenBank/DDBJ databases">
        <title>Genomic Encyclopedia of Type Strains, Phase III (KMG-III): the genomes of soil and plant-associated and newly described type strains.</title>
        <authorList>
            <person name="Whitman W."/>
        </authorList>
    </citation>
    <scope>NUCLEOTIDE SEQUENCE [LARGE SCALE GENOMIC DNA]</scope>
    <source>
        <strain evidence="2 3">VKM Ac-2527</strain>
    </source>
</reference>
<evidence type="ECO:0000313" key="2">
    <source>
        <dbReference type="EMBL" id="TDO51505.1"/>
    </source>
</evidence>